<proteinExistence type="predicted"/>
<sequence>MNLNIRATETLQNGEVVISGSSSDLVELGRWLVRGASGEVIALIQPDGIYKINLKEIKFIFDHVAVNKKIKLSILDDALIVAVGLVVARTLGEVLQDFFDEPVEHLTHFHLDSFDDFYMEKCSTTFTFLYH</sequence>
<name>A0ABQ2YXG8_9NEIS</name>
<evidence type="ECO:0008006" key="3">
    <source>
        <dbReference type="Google" id="ProtNLM"/>
    </source>
</evidence>
<evidence type="ECO:0000313" key="1">
    <source>
        <dbReference type="EMBL" id="GGX96708.1"/>
    </source>
</evidence>
<comment type="caution">
    <text evidence="1">The sequence shown here is derived from an EMBL/GenBank/DDBJ whole genome shotgun (WGS) entry which is preliminary data.</text>
</comment>
<dbReference type="EMBL" id="BMYW01000009">
    <property type="protein sequence ID" value="GGX96708.1"/>
    <property type="molecule type" value="Genomic_DNA"/>
</dbReference>
<organism evidence="1 2">
    <name type="scientific">Vogesella alkaliphila</name>
    <dbReference type="NCBI Taxonomy" id="1193621"/>
    <lineage>
        <taxon>Bacteria</taxon>
        <taxon>Pseudomonadati</taxon>
        <taxon>Pseudomonadota</taxon>
        <taxon>Betaproteobacteria</taxon>
        <taxon>Neisseriales</taxon>
        <taxon>Chromobacteriaceae</taxon>
        <taxon>Vogesella</taxon>
    </lineage>
</organism>
<protein>
    <recommendedName>
        <fullName evidence="3">DUF4180 domain-containing protein</fullName>
    </recommendedName>
</protein>
<reference evidence="2" key="1">
    <citation type="journal article" date="2019" name="Int. J. Syst. Evol. Microbiol.">
        <title>The Global Catalogue of Microorganisms (GCM) 10K type strain sequencing project: providing services to taxonomists for standard genome sequencing and annotation.</title>
        <authorList>
            <consortium name="The Broad Institute Genomics Platform"/>
            <consortium name="The Broad Institute Genome Sequencing Center for Infectious Disease"/>
            <person name="Wu L."/>
            <person name="Ma J."/>
        </authorList>
    </citation>
    <scope>NUCLEOTIDE SEQUENCE [LARGE SCALE GENOMIC DNA]</scope>
    <source>
        <strain evidence="2">KCTC 32041</strain>
    </source>
</reference>
<accession>A0ABQ2YXG8</accession>
<dbReference type="Proteomes" id="UP000600877">
    <property type="component" value="Unassembled WGS sequence"/>
</dbReference>
<evidence type="ECO:0000313" key="2">
    <source>
        <dbReference type="Proteomes" id="UP000600877"/>
    </source>
</evidence>
<dbReference type="RefSeq" id="WP_189374840.1">
    <property type="nucleotide sequence ID" value="NZ_BMYW01000009.1"/>
</dbReference>
<gene>
    <name evidence="1" type="ORF">GCM10011290_25780</name>
</gene>
<keyword evidence="2" id="KW-1185">Reference proteome</keyword>